<name>A0A150L9I3_9BACI</name>
<dbReference type="RefSeq" id="WP_061570046.1">
    <property type="nucleotide sequence ID" value="NZ_LQYT01000133.1"/>
</dbReference>
<feature type="region of interest" description="Disordered" evidence="4">
    <location>
        <begin position="1"/>
        <end position="24"/>
    </location>
</feature>
<feature type="compositionally biased region" description="Low complexity" evidence="4">
    <location>
        <begin position="1"/>
        <end position="17"/>
    </location>
</feature>
<dbReference type="Gene3D" id="1.20.1260.10">
    <property type="match status" value="1"/>
</dbReference>
<keyword evidence="1" id="KW-0749">Sporulation</keyword>
<comment type="similarity">
    <text evidence="3">Belongs to the CotF family.</text>
</comment>
<dbReference type="AlphaFoldDB" id="A0A150L9I3"/>
<evidence type="ECO:0000313" key="5">
    <source>
        <dbReference type="EMBL" id="KYD08998.1"/>
    </source>
</evidence>
<evidence type="ECO:0000256" key="2">
    <source>
        <dbReference type="ARBA" id="ARBA00024325"/>
    </source>
</evidence>
<dbReference type="OrthoDB" id="2577233at2"/>
<gene>
    <name evidence="5" type="ORF">B4135_3909</name>
</gene>
<dbReference type="STRING" id="301148.B4135_3909"/>
<dbReference type="PANTHER" id="PTHR39183">
    <property type="entry name" value="SPORE COAT PROTEIN F-LIKE PROTEIN YHCQ"/>
    <property type="match status" value="1"/>
</dbReference>
<dbReference type="InterPro" id="IPR012347">
    <property type="entry name" value="Ferritin-like"/>
</dbReference>
<sequence>MSFQQQNQPQTNWQPQQVPGKFNHGGHEVFDVHEVLSTTIGALNVYTLLRQFVKDPELTDIMNRQYQFIQDEYNITVECFQTGRDPSKPTQSYMMKQNNDFVYGMKQQQPKKPVQSANEINDAVVSGLLLGQLKAIATGKTFAALETTNPVVRRVLQDSIPNDIEMAYELSLYQNKHGYYQVPQLTQQDMTMMVNAYAKAQGQSPYTH</sequence>
<dbReference type="PANTHER" id="PTHR39183:SF1">
    <property type="entry name" value="SPORE COAT PROTEIN F-LIKE PROTEIN YHCQ"/>
    <property type="match status" value="1"/>
</dbReference>
<reference evidence="5 6" key="1">
    <citation type="submission" date="2016-01" db="EMBL/GenBank/DDBJ databases">
        <title>Draft Genome Sequences of Seven Thermophilic Sporeformers Isolated from Foods.</title>
        <authorList>
            <person name="Berendsen E.M."/>
            <person name="Wells-Bennik M.H."/>
            <person name="Krawcyk A.O."/>
            <person name="De Jong A."/>
            <person name="Holsappel S."/>
            <person name="Eijlander R.T."/>
            <person name="Kuipers O.P."/>
        </authorList>
    </citation>
    <scope>NUCLEOTIDE SEQUENCE [LARGE SCALE GENOMIC DNA]</scope>
    <source>
        <strain evidence="5 6">B4135</strain>
    </source>
</reference>
<dbReference type="Pfam" id="PF07875">
    <property type="entry name" value="Coat_F"/>
    <property type="match status" value="1"/>
</dbReference>
<dbReference type="GO" id="GO:0030435">
    <property type="term" value="P:sporulation resulting in formation of a cellular spore"/>
    <property type="evidence" value="ECO:0007669"/>
    <property type="project" value="UniProtKB-KW"/>
</dbReference>
<comment type="caution">
    <text evidence="5">The sequence shown here is derived from an EMBL/GenBank/DDBJ whole genome shotgun (WGS) entry which is preliminary data.</text>
</comment>
<organism evidence="5 6">
    <name type="scientific">Caldibacillus debilis</name>
    <dbReference type="NCBI Taxonomy" id="301148"/>
    <lineage>
        <taxon>Bacteria</taxon>
        <taxon>Bacillati</taxon>
        <taxon>Bacillota</taxon>
        <taxon>Bacilli</taxon>
        <taxon>Bacillales</taxon>
        <taxon>Bacillaceae</taxon>
        <taxon>Caldibacillus</taxon>
    </lineage>
</organism>
<proteinExistence type="inferred from homology"/>
<protein>
    <recommendedName>
        <fullName evidence="7">Spore coat protein</fullName>
    </recommendedName>
</protein>
<comment type="subcellular location">
    <subcellularLocation>
        <location evidence="2">Spore coat</location>
    </subcellularLocation>
</comment>
<evidence type="ECO:0000256" key="4">
    <source>
        <dbReference type="SAM" id="MobiDB-lite"/>
    </source>
</evidence>
<evidence type="ECO:0000313" key="6">
    <source>
        <dbReference type="Proteomes" id="UP000075683"/>
    </source>
</evidence>
<evidence type="ECO:0000256" key="1">
    <source>
        <dbReference type="ARBA" id="ARBA00022969"/>
    </source>
</evidence>
<accession>A0A150L9I3</accession>
<dbReference type="Proteomes" id="UP000075683">
    <property type="component" value="Unassembled WGS sequence"/>
</dbReference>
<dbReference type="EMBL" id="LQYT01000133">
    <property type="protein sequence ID" value="KYD08998.1"/>
    <property type="molecule type" value="Genomic_DNA"/>
</dbReference>
<evidence type="ECO:0000256" key="3">
    <source>
        <dbReference type="ARBA" id="ARBA00024344"/>
    </source>
</evidence>
<evidence type="ECO:0008006" key="7">
    <source>
        <dbReference type="Google" id="ProtNLM"/>
    </source>
</evidence>
<dbReference type="PATRIC" id="fig|301148.3.peg.1977"/>
<dbReference type="InterPro" id="IPR012851">
    <property type="entry name" value="Spore_coat_CotF-like"/>
</dbReference>